<gene>
    <name evidence="3" type="ORF">DB30_03952</name>
</gene>
<name>A0A0C2A0N9_9BACT</name>
<evidence type="ECO:0000313" key="3">
    <source>
        <dbReference type="EMBL" id="KIG16968.1"/>
    </source>
</evidence>
<feature type="domain" description="CARDB" evidence="2">
    <location>
        <begin position="524"/>
        <end position="617"/>
    </location>
</feature>
<dbReference type="InterPro" id="IPR013783">
    <property type="entry name" value="Ig-like_fold"/>
</dbReference>
<feature type="region of interest" description="Disordered" evidence="1">
    <location>
        <begin position="1"/>
        <end position="57"/>
    </location>
</feature>
<feature type="domain" description="CARDB" evidence="2">
    <location>
        <begin position="407"/>
        <end position="496"/>
    </location>
</feature>
<feature type="compositionally biased region" description="Low complexity" evidence="1">
    <location>
        <begin position="32"/>
        <end position="51"/>
    </location>
</feature>
<dbReference type="Pfam" id="PF07705">
    <property type="entry name" value="CARDB"/>
    <property type="match status" value="3"/>
</dbReference>
<dbReference type="EMBL" id="JMCC02000030">
    <property type="protein sequence ID" value="KIG16968.1"/>
    <property type="molecule type" value="Genomic_DNA"/>
</dbReference>
<dbReference type="Gene3D" id="2.60.40.10">
    <property type="entry name" value="Immunoglobulins"/>
    <property type="match status" value="4"/>
</dbReference>
<accession>A0A0C2A0N9</accession>
<organism evidence="3 4">
    <name type="scientific">Enhygromyxa salina</name>
    <dbReference type="NCBI Taxonomy" id="215803"/>
    <lineage>
        <taxon>Bacteria</taxon>
        <taxon>Pseudomonadati</taxon>
        <taxon>Myxococcota</taxon>
        <taxon>Polyangia</taxon>
        <taxon>Nannocystales</taxon>
        <taxon>Nannocystaceae</taxon>
        <taxon>Enhygromyxa</taxon>
    </lineage>
</organism>
<protein>
    <submittedName>
        <fullName evidence="3">Fibronectin type III domain protein</fullName>
    </submittedName>
</protein>
<comment type="caution">
    <text evidence="3">The sequence shown here is derived from an EMBL/GenBank/DDBJ whole genome shotgun (WGS) entry which is preliminary data.</text>
</comment>
<evidence type="ECO:0000256" key="1">
    <source>
        <dbReference type="SAM" id="MobiDB-lite"/>
    </source>
</evidence>
<dbReference type="Proteomes" id="UP000031599">
    <property type="component" value="Unassembled WGS sequence"/>
</dbReference>
<feature type="domain" description="CARDB" evidence="2">
    <location>
        <begin position="269"/>
        <end position="374"/>
    </location>
</feature>
<evidence type="ECO:0000259" key="2">
    <source>
        <dbReference type="Pfam" id="PF07705"/>
    </source>
</evidence>
<dbReference type="InterPro" id="IPR011635">
    <property type="entry name" value="CARDB"/>
</dbReference>
<reference evidence="3 4" key="1">
    <citation type="submission" date="2014-12" db="EMBL/GenBank/DDBJ databases">
        <title>Genome assembly of Enhygromyxa salina DSM 15201.</title>
        <authorList>
            <person name="Sharma G."/>
            <person name="Subramanian S."/>
        </authorList>
    </citation>
    <scope>NUCLEOTIDE SEQUENCE [LARGE SCALE GENOMIC DNA]</scope>
    <source>
        <strain evidence="3 4">DSM 15201</strain>
    </source>
</reference>
<evidence type="ECO:0000313" key="4">
    <source>
        <dbReference type="Proteomes" id="UP000031599"/>
    </source>
</evidence>
<dbReference type="AlphaFoldDB" id="A0A0C2A0N9"/>
<feature type="region of interest" description="Disordered" evidence="1">
    <location>
        <begin position="112"/>
        <end position="141"/>
    </location>
</feature>
<sequence length="627" mass="66310">MLAASGAACTPASDDVNLTGISGLGTSDGATEDTGSNDTGTDEGTTGDPDPNCGPQPPQCAELIECLSVVLPDIDVSDIEPGGSCWCGTTQDAIECRDLCVDQLEIVENQYPNVEECGGGSTTTDPTGDGDGDGDGDPGPLPNLTLDQFYLGSHLLAPGAAVNYYFELVNNGPVDTMWVYQDRVILSVNDVFGDDDDFVIHAGAFEFIVEANENYLYYIPITLPDDLVNGEYYVALELDYTNVINESDETDNWRFDADKLVIMGEASVDLAPSDALASEYAVKTGTPTDVSVTVDNLGLDDIGPYTVRFYYSSDQNITNNDTLLCSVNAPGLAGNSATVVEDQCMVPELEGDYYLGVIVDPSNVIAETDETNNIAFDPALVTISPLDVDLQPSMIGTGSLSVGADDLVAYSATVTNNGADPTPPFSIAFYYSLDANITQADKLICQVNGPALQPGASAPINTNCDVPLIATANYRLGVIVDPNNVINETNEANNTAVHPNSVSVTAPIVDLEYSFHGDNLPFFANPGQNISYTLDVWNNGSAPSGPFSAKMVWSVDANITNGDIEGCTVALASIPPLTMAHYVFPCTVPDFQIGNYYSGAIIDPTNAVPETVENNNIGVSFDAQIFN</sequence>
<proteinExistence type="predicted"/>